<dbReference type="Gene3D" id="1.10.10.10">
    <property type="entry name" value="Winged helix-like DNA-binding domain superfamily/Winged helix DNA-binding domain"/>
    <property type="match status" value="1"/>
</dbReference>
<dbReference type="OrthoDB" id="165445at2"/>
<proteinExistence type="predicted"/>
<evidence type="ECO:0000259" key="4">
    <source>
        <dbReference type="PROSITE" id="PS50043"/>
    </source>
</evidence>
<keyword evidence="3" id="KW-0804">Transcription</keyword>
<protein>
    <recommendedName>
        <fullName evidence="4">HTH luxR-type domain-containing protein</fullName>
    </recommendedName>
</protein>
<dbReference type="PROSITE" id="PS00622">
    <property type="entry name" value="HTH_LUXR_1"/>
    <property type="match status" value="1"/>
</dbReference>
<dbReference type="InterPro" id="IPR036388">
    <property type="entry name" value="WH-like_DNA-bd_sf"/>
</dbReference>
<dbReference type="InterPro" id="IPR016032">
    <property type="entry name" value="Sig_transdc_resp-reg_C-effctor"/>
</dbReference>
<evidence type="ECO:0000256" key="3">
    <source>
        <dbReference type="ARBA" id="ARBA00023163"/>
    </source>
</evidence>
<keyword evidence="6" id="KW-1185">Reference proteome</keyword>
<dbReference type="GO" id="GO:0003677">
    <property type="term" value="F:DNA binding"/>
    <property type="evidence" value="ECO:0007669"/>
    <property type="project" value="UniProtKB-KW"/>
</dbReference>
<dbReference type="Pfam" id="PF00196">
    <property type="entry name" value="GerE"/>
    <property type="match status" value="1"/>
</dbReference>
<dbReference type="EMBL" id="LT859958">
    <property type="protein sequence ID" value="SMX53621.1"/>
    <property type="molecule type" value="Genomic_DNA"/>
</dbReference>
<dbReference type="SMART" id="SM00421">
    <property type="entry name" value="HTH_LUXR"/>
    <property type="match status" value="1"/>
</dbReference>
<dbReference type="CDD" id="cd06170">
    <property type="entry name" value="LuxR_C_like"/>
    <property type="match status" value="1"/>
</dbReference>
<organism evidence="5 6">
    <name type="scientific">Candidatus Brevifilum fermentans</name>
    <dbReference type="NCBI Taxonomy" id="1986204"/>
    <lineage>
        <taxon>Bacteria</taxon>
        <taxon>Bacillati</taxon>
        <taxon>Chloroflexota</taxon>
        <taxon>Anaerolineae</taxon>
        <taxon>Anaerolineales</taxon>
        <taxon>Anaerolineaceae</taxon>
        <taxon>Candidatus Brevifilum</taxon>
    </lineage>
</organism>
<keyword evidence="1" id="KW-0805">Transcription regulation</keyword>
<reference evidence="6" key="1">
    <citation type="submission" date="2017-05" db="EMBL/GenBank/DDBJ databases">
        <authorList>
            <person name="Kirkegaard R."/>
            <person name="Mcilroy J S."/>
        </authorList>
    </citation>
    <scope>NUCLEOTIDE SEQUENCE [LARGE SCALE GENOMIC DNA]</scope>
</reference>
<keyword evidence="2" id="KW-0238">DNA-binding</keyword>
<evidence type="ECO:0000313" key="5">
    <source>
        <dbReference type="EMBL" id="SMX53621.1"/>
    </source>
</evidence>
<dbReference type="AlphaFoldDB" id="A0A1Y6K1V0"/>
<dbReference type="PROSITE" id="PS50043">
    <property type="entry name" value="HTH_LUXR_2"/>
    <property type="match status" value="1"/>
</dbReference>
<name>A0A1Y6K1V0_9CHLR</name>
<accession>A0A1Y6K1V0</accession>
<gene>
    <name evidence="5" type="ORF">CFX1CAM_0555</name>
</gene>
<dbReference type="InterPro" id="IPR000792">
    <property type="entry name" value="Tscrpt_reg_LuxR_C"/>
</dbReference>
<dbReference type="RefSeq" id="WP_087861548.1">
    <property type="nucleotide sequence ID" value="NZ_LT859958.1"/>
</dbReference>
<evidence type="ECO:0000256" key="1">
    <source>
        <dbReference type="ARBA" id="ARBA00023015"/>
    </source>
</evidence>
<dbReference type="KEGG" id="abat:CFX1CAM_0555"/>
<dbReference type="PANTHER" id="PTHR44688">
    <property type="entry name" value="DNA-BINDING TRANSCRIPTIONAL ACTIVATOR DEVR_DOSR"/>
    <property type="match status" value="1"/>
</dbReference>
<sequence length="134" mass="14720">MTRVLIFKTPDAFGVLEVDAPAERIVHAINRGDWEAYLPGEPGPLYARQQGAVVVVTNSASLQTEDLPKLSRREYQVLVLLGDGLTTAEIALKLGLRPRTVRGYVASMKVRLDAQNIQQLVARAVALGLFRPEI</sequence>
<dbReference type="GO" id="GO:0006355">
    <property type="term" value="P:regulation of DNA-templated transcription"/>
    <property type="evidence" value="ECO:0007669"/>
    <property type="project" value="InterPro"/>
</dbReference>
<dbReference type="PANTHER" id="PTHR44688:SF16">
    <property type="entry name" value="DNA-BINDING TRANSCRIPTIONAL ACTIVATOR DEVR_DOSR"/>
    <property type="match status" value="1"/>
</dbReference>
<dbReference type="SUPFAM" id="SSF46894">
    <property type="entry name" value="C-terminal effector domain of the bipartite response regulators"/>
    <property type="match status" value="1"/>
</dbReference>
<evidence type="ECO:0000313" key="6">
    <source>
        <dbReference type="Proteomes" id="UP000195514"/>
    </source>
</evidence>
<evidence type="ECO:0000256" key="2">
    <source>
        <dbReference type="ARBA" id="ARBA00023125"/>
    </source>
</evidence>
<dbReference type="PRINTS" id="PR00038">
    <property type="entry name" value="HTHLUXR"/>
</dbReference>
<dbReference type="Proteomes" id="UP000195514">
    <property type="component" value="Chromosome I"/>
</dbReference>
<feature type="domain" description="HTH luxR-type" evidence="4">
    <location>
        <begin position="63"/>
        <end position="128"/>
    </location>
</feature>